<name>A0A7X2MLC7_ENTAG</name>
<dbReference type="Proteomes" id="UP000461948">
    <property type="component" value="Unassembled WGS sequence"/>
</dbReference>
<proteinExistence type="predicted"/>
<reference evidence="1 2" key="1">
    <citation type="submission" date="2019-11" db="EMBL/GenBank/DDBJ databases">
        <title>Draft Genome Sequence of Plant Growth-Promoting Rhizosphere-Associated Bacteria.</title>
        <authorList>
            <person name="Vasilyev I.Y."/>
            <person name="Radchenko V."/>
            <person name="Ilnitskaya E.V."/>
        </authorList>
    </citation>
    <scope>NUCLEOTIDE SEQUENCE [LARGE SCALE GENOMIC DNA]</scope>
    <source>
        <strain evidence="1 2">VRA_MhP_f</strain>
    </source>
</reference>
<sequence>MAVKTHTGTVITNTGQKQVRLHQSATTWVVSGKEYYYKENGRRGGAGGTRARLLLDSITPISVNEIVKDGE</sequence>
<gene>
    <name evidence="1" type="ORF">GKC49_09455</name>
</gene>
<evidence type="ECO:0000313" key="2">
    <source>
        <dbReference type="Proteomes" id="UP000461948"/>
    </source>
</evidence>
<evidence type="ECO:0000313" key="1">
    <source>
        <dbReference type="EMBL" id="MSE15352.1"/>
    </source>
</evidence>
<organism evidence="1 2">
    <name type="scientific">Enterobacter agglomerans</name>
    <name type="common">Erwinia herbicola</name>
    <name type="synonym">Pantoea agglomerans</name>
    <dbReference type="NCBI Taxonomy" id="549"/>
    <lineage>
        <taxon>Bacteria</taxon>
        <taxon>Pseudomonadati</taxon>
        <taxon>Pseudomonadota</taxon>
        <taxon>Gammaproteobacteria</taxon>
        <taxon>Enterobacterales</taxon>
        <taxon>Erwiniaceae</taxon>
        <taxon>Pantoea</taxon>
        <taxon>Pantoea agglomerans group</taxon>
    </lineage>
</organism>
<dbReference type="EMBL" id="WKLC01000326">
    <property type="protein sequence ID" value="MSE15352.1"/>
    <property type="molecule type" value="Genomic_DNA"/>
</dbReference>
<accession>A0A7X2MLC7</accession>
<comment type="caution">
    <text evidence="1">The sequence shown here is derived from an EMBL/GenBank/DDBJ whole genome shotgun (WGS) entry which is preliminary data.</text>
</comment>
<protein>
    <submittedName>
        <fullName evidence="1">Uncharacterized protein</fullName>
    </submittedName>
</protein>
<dbReference type="AlphaFoldDB" id="A0A7X2MLC7"/>